<evidence type="ECO:0000313" key="1">
    <source>
        <dbReference type="EMBL" id="BAH93772.1"/>
    </source>
</evidence>
<dbReference type="KEGG" id="dosa:Os07g0134600"/>
<gene>
    <name evidence="1" type="ordered locus">Os07g0134600</name>
</gene>
<dbReference type="EMBL" id="AP008213">
    <property type="protein sequence ID" value="BAH93772.1"/>
    <property type="molecule type" value="Genomic_DNA"/>
</dbReference>
<name>C7J4Z7_ORYSJ</name>
<protein>
    <submittedName>
        <fullName evidence="1">Os07g0134600 protein</fullName>
    </submittedName>
</protein>
<reference evidence="1 2" key="1">
    <citation type="journal article" date="2005" name="Nature">
        <title>The map-based sequence of the rice genome.</title>
        <authorList>
            <consortium name="International rice genome sequencing project (IRGSP)"/>
            <person name="Matsumoto T."/>
            <person name="Wu J."/>
            <person name="Kanamori H."/>
            <person name="Katayose Y."/>
            <person name="Fujisawa M."/>
            <person name="Namiki N."/>
            <person name="Mizuno H."/>
            <person name="Yamamoto K."/>
            <person name="Antonio B.A."/>
            <person name="Baba T."/>
            <person name="Sakata K."/>
            <person name="Nagamura Y."/>
            <person name="Aoki H."/>
            <person name="Arikawa K."/>
            <person name="Arita K."/>
            <person name="Bito T."/>
            <person name="Chiden Y."/>
            <person name="Fujitsuka N."/>
            <person name="Fukunaka R."/>
            <person name="Hamada M."/>
            <person name="Harada C."/>
            <person name="Hayashi A."/>
            <person name="Hijishita S."/>
            <person name="Honda M."/>
            <person name="Hosokawa S."/>
            <person name="Ichikawa Y."/>
            <person name="Idonuma A."/>
            <person name="Iijima M."/>
            <person name="Ikeda M."/>
            <person name="Ikeno M."/>
            <person name="Ito K."/>
            <person name="Ito S."/>
            <person name="Ito T."/>
            <person name="Ito Y."/>
            <person name="Ito Y."/>
            <person name="Iwabuchi A."/>
            <person name="Kamiya K."/>
            <person name="Karasawa W."/>
            <person name="Kurita K."/>
            <person name="Katagiri S."/>
            <person name="Kikuta A."/>
            <person name="Kobayashi H."/>
            <person name="Kobayashi N."/>
            <person name="Machita K."/>
            <person name="Maehara T."/>
            <person name="Masukawa M."/>
            <person name="Mizubayashi T."/>
            <person name="Mukai Y."/>
            <person name="Nagasaki H."/>
            <person name="Nagata Y."/>
            <person name="Naito S."/>
            <person name="Nakashima M."/>
            <person name="Nakama Y."/>
            <person name="Nakamichi Y."/>
            <person name="Nakamura M."/>
            <person name="Meguro A."/>
            <person name="Negishi M."/>
            <person name="Ohta I."/>
            <person name="Ohta T."/>
            <person name="Okamoto M."/>
            <person name="Ono N."/>
            <person name="Saji S."/>
            <person name="Sakaguchi M."/>
            <person name="Sakai K."/>
            <person name="Shibata M."/>
            <person name="Shimokawa T."/>
            <person name="Song J."/>
            <person name="Takazaki Y."/>
            <person name="Terasawa K."/>
            <person name="Tsugane M."/>
            <person name="Tsuji K."/>
            <person name="Ueda S."/>
            <person name="Waki K."/>
            <person name="Yamagata H."/>
            <person name="Yamamoto M."/>
            <person name="Yamamoto S."/>
            <person name="Yamane H."/>
            <person name="Yoshiki S."/>
            <person name="Yoshihara R."/>
            <person name="Yukawa K."/>
            <person name="Zhong H."/>
            <person name="Yano M."/>
            <person name="Yuan Q."/>
            <person name="Ouyang S."/>
            <person name="Liu J."/>
            <person name="Jones K.M."/>
            <person name="Gansberger K."/>
            <person name="Moffat K."/>
            <person name="Hill J."/>
            <person name="Bera J."/>
            <person name="Fadrosh D."/>
            <person name="Jin S."/>
            <person name="Johri S."/>
            <person name="Kim M."/>
            <person name="Overton L."/>
            <person name="Reardon M."/>
            <person name="Tsitrin T."/>
            <person name="Vuong H."/>
            <person name="Weaver B."/>
            <person name="Ciecko A."/>
            <person name="Tallon L."/>
            <person name="Jackson J."/>
            <person name="Pai G."/>
            <person name="Aken S.V."/>
            <person name="Utterback T."/>
            <person name="Reidmuller S."/>
            <person name="Feldblyum T."/>
            <person name="Hsiao J."/>
            <person name="Zismann V."/>
            <person name="Iobst S."/>
            <person name="de Vazeille A.R."/>
            <person name="Buell C.R."/>
            <person name="Ying K."/>
            <person name="Li Y."/>
            <person name="Lu T."/>
            <person name="Huang Y."/>
            <person name="Zhao Q."/>
            <person name="Feng Q."/>
            <person name="Zhang L."/>
            <person name="Zhu J."/>
            <person name="Weng Q."/>
            <person name="Mu J."/>
            <person name="Lu Y."/>
            <person name="Fan D."/>
            <person name="Liu Y."/>
            <person name="Guan J."/>
            <person name="Zhang Y."/>
            <person name="Yu S."/>
            <person name="Liu X."/>
            <person name="Zhang Y."/>
            <person name="Hong G."/>
            <person name="Han B."/>
            <person name="Choisne N."/>
            <person name="Demange N."/>
            <person name="Orjeda G."/>
            <person name="Samain S."/>
            <person name="Cattolico L."/>
            <person name="Pelletier E."/>
            <person name="Couloux A."/>
            <person name="Segurens B."/>
            <person name="Wincker P."/>
            <person name="D'Hont A."/>
            <person name="Scarpelli C."/>
            <person name="Weissenbach J."/>
            <person name="Salanoubat M."/>
            <person name="Quetier F."/>
            <person name="Yu Y."/>
            <person name="Kim H.R."/>
            <person name="Rambo T."/>
            <person name="Currie J."/>
            <person name="Collura K."/>
            <person name="Luo M."/>
            <person name="Yang T."/>
            <person name="Ammiraju J.S.S."/>
            <person name="Engler F."/>
            <person name="Soderlund C."/>
            <person name="Wing R.A."/>
            <person name="Palmer L.E."/>
            <person name="de la Bastide M."/>
            <person name="Spiegel L."/>
            <person name="Nascimento L."/>
            <person name="Zutavern T."/>
            <person name="O'Shaughnessy A."/>
            <person name="Dike S."/>
            <person name="Dedhia N."/>
            <person name="Preston R."/>
            <person name="Balija V."/>
            <person name="McCombie W.R."/>
            <person name="Chow T."/>
            <person name="Chen H."/>
            <person name="Chung M."/>
            <person name="Chen C."/>
            <person name="Shaw J."/>
            <person name="Wu H."/>
            <person name="Hsiao K."/>
            <person name="Chao Y."/>
            <person name="Chu M."/>
            <person name="Cheng C."/>
            <person name="Hour A."/>
            <person name="Lee P."/>
            <person name="Lin S."/>
            <person name="Lin Y."/>
            <person name="Liou J."/>
            <person name="Liu S."/>
            <person name="Hsing Y."/>
            <person name="Raghuvanshi S."/>
            <person name="Mohanty A."/>
            <person name="Bharti A.K."/>
            <person name="Gaur A."/>
            <person name="Gupta V."/>
            <person name="Kumar D."/>
            <person name="Ravi V."/>
            <person name="Vij S."/>
            <person name="Kapur A."/>
            <person name="Khurana P."/>
            <person name="Khurana P."/>
            <person name="Khurana J.P."/>
            <person name="Tyagi A.K."/>
            <person name="Gaikwad K."/>
            <person name="Singh A."/>
            <person name="Dalal V."/>
            <person name="Srivastava S."/>
            <person name="Dixit A."/>
            <person name="Pal A.K."/>
            <person name="Ghazi I.A."/>
            <person name="Yadav M."/>
            <person name="Pandit A."/>
            <person name="Bhargava A."/>
            <person name="Sureshbabu K."/>
            <person name="Batra K."/>
            <person name="Sharma T.R."/>
            <person name="Mohapatra T."/>
            <person name="Singh N.K."/>
            <person name="Messing J."/>
            <person name="Nelson A.B."/>
            <person name="Fuks G."/>
            <person name="Kavchok S."/>
            <person name="Keizer G."/>
            <person name="Linton E."/>
            <person name="Llaca V."/>
            <person name="Song R."/>
            <person name="Tanyolac B."/>
            <person name="Young S."/>
            <person name="Ho-Il K."/>
            <person name="Hahn J.H."/>
            <person name="Sangsakoo G."/>
            <person name="Vanavichit A."/>
            <person name="de Mattos Luiz.A.T."/>
            <person name="Zimmer P.D."/>
            <person name="Malone G."/>
            <person name="Dellagostin O."/>
            <person name="de Oliveira A.C."/>
            <person name="Bevan M."/>
            <person name="Bancroft I."/>
            <person name="Minx P."/>
            <person name="Cordum H."/>
            <person name="Wilson R."/>
            <person name="Cheng Z."/>
            <person name="Jin W."/>
            <person name="Jiang J."/>
            <person name="Leong S.A."/>
            <person name="Iwama H."/>
            <person name="Gojobori T."/>
            <person name="Itoh T."/>
            <person name="Niimura Y."/>
            <person name="Fujii Y."/>
            <person name="Habara T."/>
            <person name="Sakai H."/>
            <person name="Sato Y."/>
            <person name="Wilson G."/>
            <person name="Kumar K."/>
            <person name="McCouch S."/>
            <person name="Juretic N."/>
            <person name="Hoen D."/>
            <person name="Wright S."/>
            <person name="Bruskiewich R."/>
            <person name="Bureau T."/>
            <person name="Miyao A."/>
            <person name="Hirochika H."/>
            <person name="Nishikawa T."/>
            <person name="Kadowaki K."/>
            <person name="Sugiura M."/>
            <person name="Burr B."/>
            <person name="Sasaki T."/>
        </authorList>
    </citation>
    <scope>NUCLEOTIDE SEQUENCE [LARGE SCALE GENOMIC DNA]</scope>
    <source>
        <strain evidence="2">cv. Nipponbare</strain>
    </source>
</reference>
<evidence type="ECO:0000313" key="2">
    <source>
        <dbReference type="Proteomes" id="UP000000763"/>
    </source>
</evidence>
<dbReference type="AlphaFoldDB" id="C7J4Z7"/>
<dbReference type="Proteomes" id="UP000000763">
    <property type="component" value="Chromosome 7"/>
</dbReference>
<accession>C7J4Z7</accession>
<reference evidence="2" key="2">
    <citation type="journal article" date="2008" name="Nucleic Acids Res.">
        <title>The rice annotation project database (RAP-DB): 2008 update.</title>
        <authorList>
            <consortium name="The rice annotation project (RAP)"/>
        </authorList>
    </citation>
    <scope>GENOME REANNOTATION</scope>
    <source>
        <strain evidence="2">cv. Nipponbare</strain>
    </source>
</reference>
<sequence>MFCIPQSSLTLCSHCYLLCCDFFNCNHRDIQATSVLLDDKFEVRLGSMSDVCAQQSGGSQSVFSRLLRSSRYDYDLSWAGMRKTTLIDG</sequence>
<proteinExistence type="predicted"/>
<organism evidence="1 2">
    <name type="scientific">Oryza sativa subsp. japonica</name>
    <name type="common">Rice</name>
    <dbReference type="NCBI Taxonomy" id="39947"/>
    <lineage>
        <taxon>Eukaryota</taxon>
        <taxon>Viridiplantae</taxon>
        <taxon>Streptophyta</taxon>
        <taxon>Embryophyta</taxon>
        <taxon>Tracheophyta</taxon>
        <taxon>Spermatophyta</taxon>
        <taxon>Magnoliopsida</taxon>
        <taxon>Liliopsida</taxon>
        <taxon>Poales</taxon>
        <taxon>Poaceae</taxon>
        <taxon>BOP clade</taxon>
        <taxon>Oryzoideae</taxon>
        <taxon>Oryzeae</taxon>
        <taxon>Oryzinae</taxon>
        <taxon>Oryza</taxon>
        <taxon>Oryza sativa</taxon>
    </lineage>
</organism>